<dbReference type="Gene3D" id="1.10.150.240">
    <property type="entry name" value="Putative phosphatase, domain 2"/>
    <property type="match status" value="1"/>
</dbReference>
<gene>
    <name evidence="2" type="ORF">B0J12DRAFT_782006</name>
</gene>
<keyword evidence="3" id="KW-1185">Reference proteome</keyword>
<dbReference type="InterPro" id="IPR051540">
    <property type="entry name" value="S-2-haloacid_dehalogenase"/>
</dbReference>
<reference evidence="2 3" key="1">
    <citation type="journal article" date="2021" name="Nat. Commun.">
        <title>Genetic determinants of endophytism in the Arabidopsis root mycobiome.</title>
        <authorList>
            <person name="Mesny F."/>
            <person name="Miyauchi S."/>
            <person name="Thiergart T."/>
            <person name="Pickel B."/>
            <person name="Atanasova L."/>
            <person name="Karlsson M."/>
            <person name="Huettel B."/>
            <person name="Barry K.W."/>
            <person name="Haridas S."/>
            <person name="Chen C."/>
            <person name="Bauer D."/>
            <person name="Andreopoulos W."/>
            <person name="Pangilinan J."/>
            <person name="LaButti K."/>
            <person name="Riley R."/>
            <person name="Lipzen A."/>
            <person name="Clum A."/>
            <person name="Drula E."/>
            <person name="Henrissat B."/>
            <person name="Kohler A."/>
            <person name="Grigoriev I.V."/>
            <person name="Martin F.M."/>
            <person name="Hacquard S."/>
        </authorList>
    </citation>
    <scope>NUCLEOTIDE SEQUENCE [LARGE SCALE GENOMIC DNA]</scope>
    <source>
        <strain evidence="2 3">MPI-SDFR-AT-0080</strain>
    </source>
</reference>
<dbReference type="Gene3D" id="3.40.50.1000">
    <property type="entry name" value="HAD superfamily/HAD-like"/>
    <property type="match status" value="1"/>
</dbReference>
<proteinExistence type="predicted"/>
<dbReference type="NCBIfam" id="TIGR01509">
    <property type="entry name" value="HAD-SF-IA-v3"/>
    <property type="match status" value="1"/>
</dbReference>
<dbReference type="PANTHER" id="PTHR43316">
    <property type="entry name" value="HYDROLASE, HALOACID DELAHOGENASE-RELATED"/>
    <property type="match status" value="1"/>
</dbReference>
<dbReference type="Pfam" id="PF00702">
    <property type="entry name" value="Hydrolase"/>
    <property type="match status" value="1"/>
</dbReference>
<dbReference type="Proteomes" id="UP000774617">
    <property type="component" value="Unassembled WGS sequence"/>
</dbReference>
<keyword evidence="1" id="KW-0378">Hydrolase</keyword>
<dbReference type="EMBL" id="JAGTJR010000004">
    <property type="protein sequence ID" value="KAH7061046.1"/>
    <property type="molecule type" value="Genomic_DNA"/>
</dbReference>
<dbReference type="SFLD" id="SFLDG01129">
    <property type="entry name" value="C1.5:_HAD__Beta-PGM__Phosphata"/>
    <property type="match status" value="1"/>
</dbReference>
<accession>A0ABQ8GMU0</accession>
<dbReference type="SFLD" id="SFLDS00003">
    <property type="entry name" value="Haloacid_Dehalogenase"/>
    <property type="match status" value="1"/>
</dbReference>
<name>A0ABQ8GMU0_9PEZI</name>
<protein>
    <submittedName>
        <fullName evidence="2">HAD-like domain-containing protein</fullName>
    </submittedName>
</protein>
<dbReference type="PRINTS" id="PR00413">
    <property type="entry name" value="HADHALOGNASE"/>
</dbReference>
<sequence>MNMTGERFEIPIRLAPPARLFPKYSQHVHHHPPKPQPTLIIFDLLTALLDSWTAWDTAVSTALSQNPPNPSTATPSPHTLGRAWRQNYLHLTYTTGSYTPYAALVHAAATLTPDLPPTAPSLLLSNYTEWLAPWPEVPAILRELRARGYRLAVATNCSKELGHAAARLCGGGENVFDVVVTAEESGWYKPAREAYAAVLREAEVRADEALFVAGSAADVPGAAGAGLRVVWHNRVGMDAKGEARAEREGRTLVEVLEGDVL</sequence>
<comment type="caution">
    <text evidence="2">The sequence shown here is derived from an EMBL/GenBank/DDBJ whole genome shotgun (WGS) entry which is preliminary data.</text>
</comment>
<dbReference type="PANTHER" id="PTHR43316:SF3">
    <property type="entry name" value="HALOACID DEHALOGENASE, TYPE II (AFU_ORTHOLOGUE AFUA_2G07750)-RELATED"/>
    <property type="match status" value="1"/>
</dbReference>
<dbReference type="InterPro" id="IPR006439">
    <property type="entry name" value="HAD-SF_hydro_IA"/>
</dbReference>
<dbReference type="InterPro" id="IPR036412">
    <property type="entry name" value="HAD-like_sf"/>
</dbReference>
<evidence type="ECO:0000256" key="1">
    <source>
        <dbReference type="ARBA" id="ARBA00022801"/>
    </source>
</evidence>
<dbReference type="InterPro" id="IPR023214">
    <property type="entry name" value="HAD_sf"/>
</dbReference>
<dbReference type="SUPFAM" id="SSF56784">
    <property type="entry name" value="HAD-like"/>
    <property type="match status" value="1"/>
</dbReference>
<dbReference type="InterPro" id="IPR023198">
    <property type="entry name" value="PGP-like_dom2"/>
</dbReference>
<organism evidence="2 3">
    <name type="scientific">Macrophomina phaseolina</name>
    <dbReference type="NCBI Taxonomy" id="35725"/>
    <lineage>
        <taxon>Eukaryota</taxon>
        <taxon>Fungi</taxon>
        <taxon>Dikarya</taxon>
        <taxon>Ascomycota</taxon>
        <taxon>Pezizomycotina</taxon>
        <taxon>Dothideomycetes</taxon>
        <taxon>Dothideomycetes incertae sedis</taxon>
        <taxon>Botryosphaeriales</taxon>
        <taxon>Botryosphaeriaceae</taxon>
        <taxon>Macrophomina</taxon>
    </lineage>
</organism>
<evidence type="ECO:0000313" key="3">
    <source>
        <dbReference type="Proteomes" id="UP000774617"/>
    </source>
</evidence>
<evidence type="ECO:0000313" key="2">
    <source>
        <dbReference type="EMBL" id="KAH7061046.1"/>
    </source>
</evidence>